<dbReference type="Proteomes" id="UP001333110">
    <property type="component" value="Unassembled WGS sequence"/>
</dbReference>
<accession>A0AAN7MYU7</accession>
<dbReference type="EMBL" id="JAUNZN010000009">
    <property type="protein sequence ID" value="KAK4816254.1"/>
    <property type="molecule type" value="Genomic_DNA"/>
</dbReference>
<organism evidence="1 2">
    <name type="scientific">Mycteria americana</name>
    <name type="common">Wood stork</name>
    <dbReference type="NCBI Taxonomy" id="33587"/>
    <lineage>
        <taxon>Eukaryota</taxon>
        <taxon>Metazoa</taxon>
        <taxon>Chordata</taxon>
        <taxon>Craniata</taxon>
        <taxon>Vertebrata</taxon>
        <taxon>Euteleostomi</taxon>
        <taxon>Archelosauria</taxon>
        <taxon>Archosauria</taxon>
        <taxon>Dinosauria</taxon>
        <taxon>Saurischia</taxon>
        <taxon>Theropoda</taxon>
        <taxon>Coelurosauria</taxon>
        <taxon>Aves</taxon>
        <taxon>Neognathae</taxon>
        <taxon>Neoaves</taxon>
        <taxon>Aequornithes</taxon>
        <taxon>Ciconiiformes</taxon>
        <taxon>Ciconiidae</taxon>
        <taxon>Mycteria</taxon>
    </lineage>
</organism>
<name>A0AAN7MYU7_MYCAM</name>
<evidence type="ECO:0000313" key="2">
    <source>
        <dbReference type="Proteomes" id="UP001333110"/>
    </source>
</evidence>
<evidence type="ECO:0000313" key="1">
    <source>
        <dbReference type="EMBL" id="KAK4816254.1"/>
    </source>
</evidence>
<keyword evidence="2" id="KW-1185">Reference proteome</keyword>
<proteinExistence type="predicted"/>
<protein>
    <submittedName>
        <fullName evidence="1">Uncharacterized protein</fullName>
    </submittedName>
</protein>
<gene>
    <name evidence="1" type="ORF">QYF61_013888</name>
</gene>
<reference evidence="1 2" key="1">
    <citation type="journal article" date="2023" name="J. Hered.">
        <title>Chromosome-level genome of the wood stork (Mycteria americana) provides insight into avian chromosome evolution.</title>
        <authorList>
            <person name="Flamio R. Jr."/>
            <person name="Ramstad K.M."/>
        </authorList>
    </citation>
    <scope>NUCLEOTIDE SEQUENCE [LARGE SCALE GENOMIC DNA]</scope>
    <source>
        <strain evidence="1">JAX WOST 10</strain>
    </source>
</reference>
<sequence length="430" mass="47317">MKVQADLINVITANELAYDNGALRTNFRHMGHMHLTSSGSLDNCFQATGPAIPALEQPGHLNPPVQTHLSSKNSKARMKYEDIFVGSKMWRDTRASGTEALLLELSTEIKFREHEVTAQNSSDIKNAGLMWVFVVPPPIPTAVSGNIYRSGGVCIPSPSGGADLALDHISLAQAAREQHLYEALRSAFQGLKSQSAEALSLKYTTAKSDRLKAVRNEGKEEEGRQDCHSKETLREKESCILDDTQEIVPALKLGAREKAALDLTDSRSQAEQPQLSQPVLVGEMLQPSDHFCGPPLDLLQELHVLLVLRAPELDAVLQYRQVLFSRAAFDHIIPQPALKPRISPTQVKDPALRLVEPHEVHTGPLLQLVHIPLDDIPSFWCVNCSTQLGVICTLAEGALDLTVNVIDENIEQHWSQTPSLKACTNRSDKV</sequence>
<comment type="caution">
    <text evidence="1">The sequence shown here is derived from an EMBL/GenBank/DDBJ whole genome shotgun (WGS) entry which is preliminary data.</text>
</comment>
<dbReference type="AlphaFoldDB" id="A0AAN7MYU7"/>